<proteinExistence type="inferred from homology"/>
<dbReference type="PROSITE" id="PS51191">
    <property type="entry name" value="FEMABX"/>
    <property type="match status" value="1"/>
</dbReference>
<sequence length="740" mass="83678">MNIFNSLGSNHTFGSALRTLFAVGTHSSRRNLIEYLERRYGGKALLCYKGRDALQIALSSLPEKGAVAINGFTCWAVYQAVRESGHTPLYLDISSTSLNFSPQTLQDALAEHSSIKAVVIQNTLGVPCDIEPIAALCKERGVALIEDLAHSIGSTYASGDEAGTVGDFVVLSFSQDKVVDAVAGGALIVRNKSYQGLQAPALKKVARSQQLKDRFYPFLTYIIRWTHTLRLGSIVHRALKSLHLLSRPFIEGAVSEMHELPDWYCAGILRTCATLPDTTEHRKKIAQIYAETIDKRLQISGDMGLLSRSANLRFPIIHYERDRLIEYLKARRVYVSDIWYDAPIGPKRFLHRTDYRGQCPQAEEVSRMILNLPTHLNVSPAHARLIATHVNEWLKSEGSKTYHVKPIWDEAEWEGFLRGQKPHTFLQSWKWGHHYEQTGSKIFRVGVYDARVLVGIALFIKIGARRGTFLVCPHGPIVADFGDEKGALAALVGYCSDIGRDEECDFIRFCPLSPASDESRAMYRRLGFRDAPIHMHPELSWMLDITKPEDELLREMRKTTRYLIKKMEKEGVEITQSSDSADMGKFASIYAATVERQQFTPFSKSYLQTEFELFSKDGEAVFFFGSYKGELIAAAIIIFYNGQAFYHHSGSIQKFEDINASYLLQWRVIQEAKRRGATLYNFWGIAPDDKPKHAWRGLSLFKKGFGGFAEAYLHAQDKPLSPKYAVNYGIETVRRIRRHL</sequence>
<dbReference type="AlphaFoldDB" id="A0A1F6CMN8"/>
<keyword evidence="6" id="KW-0961">Cell wall biogenesis/degradation</keyword>
<organism evidence="8 9">
    <name type="scientific">Candidatus Kaiserbacteria bacterium RIFCSPHIGHO2_01_FULL_54_36b</name>
    <dbReference type="NCBI Taxonomy" id="1798483"/>
    <lineage>
        <taxon>Bacteria</taxon>
        <taxon>Candidatus Kaiseribacteriota</taxon>
    </lineage>
</organism>
<evidence type="ECO:0000256" key="2">
    <source>
        <dbReference type="ARBA" id="ARBA00022679"/>
    </source>
</evidence>
<dbReference type="EMBL" id="MFKW01000052">
    <property type="protein sequence ID" value="OGG50327.1"/>
    <property type="molecule type" value="Genomic_DNA"/>
</dbReference>
<evidence type="ECO:0000256" key="5">
    <source>
        <dbReference type="ARBA" id="ARBA00023315"/>
    </source>
</evidence>
<dbReference type="SUPFAM" id="SSF55729">
    <property type="entry name" value="Acyl-CoA N-acyltransferases (Nat)"/>
    <property type="match status" value="2"/>
</dbReference>
<keyword evidence="2" id="KW-0808">Transferase</keyword>
<dbReference type="InterPro" id="IPR015421">
    <property type="entry name" value="PyrdxlP-dep_Trfase_major"/>
</dbReference>
<keyword evidence="5" id="KW-0012">Acyltransferase</keyword>
<dbReference type="Proteomes" id="UP000176445">
    <property type="component" value="Unassembled WGS sequence"/>
</dbReference>
<keyword evidence="3" id="KW-0133">Cell shape</keyword>
<dbReference type="Gene3D" id="3.40.640.10">
    <property type="entry name" value="Type I PLP-dependent aspartate aminotransferase-like (Major domain)"/>
    <property type="match status" value="1"/>
</dbReference>
<dbReference type="GO" id="GO:0008360">
    <property type="term" value="P:regulation of cell shape"/>
    <property type="evidence" value="ECO:0007669"/>
    <property type="project" value="UniProtKB-KW"/>
</dbReference>
<dbReference type="Gene3D" id="3.90.1150.10">
    <property type="entry name" value="Aspartate Aminotransferase, domain 1"/>
    <property type="match status" value="1"/>
</dbReference>
<evidence type="ECO:0000256" key="1">
    <source>
        <dbReference type="ARBA" id="ARBA00009943"/>
    </source>
</evidence>
<keyword evidence="4" id="KW-0573">Peptidoglycan synthesis</keyword>
<dbReference type="InterPro" id="IPR003447">
    <property type="entry name" value="FEMABX"/>
</dbReference>
<evidence type="ECO:0008006" key="10">
    <source>
        <dbReference type="Google" id="ProtNLM"/>
    </source>
</evidence>
<keyword evidence="7" id="KW-0663">Pyridoxal phosphate</keyword>
<evidence type="ECO:0000256" key="6">
    <source>
        <dbReference type="ARBA" id="ARBA00023316"/>
    </source>
</evidence>
<dbReference type="PANTHER" id="PTHR36174">
    <property type="entry name" value="LIPID II:GLYCINE GLYCYLTRANSFERASE"/>
    <property type="match status" value="1"/>
</dbReference>
<evidence type="ECO:0000256" key="3">
    <source>
        <dbReference type="ARBA" id="ARBA00022960"/>
    </source>
</evidence>
<comment type="similarity">
    <text evidence="1">Belongs to the FemABX family.</text>
</comment>
<comment type="caution">
    <text evidence="8">The sequence shown here is derived from an EMBL/GenBank/DDBJ whole genome shotgun (WGS) entry which is preliminary data.</text>
</comment>
<dbReference type="InterPro" id="IPR016181">
    <property type="entry name" value="Acyl_CoA_acyltransferase"/>
</dbReference>
<dbReference type="GO" id="GO:0009252">
    <property type="term" value="P:peptidoglycan biosynthetic process"/>
    <property type="evidence" value="ECO:0007669"/>
    <property type="project" value="UniProtKB-KW"/>
</dbReference>
<reference evidence="8 9" key="1">
    <citation type="journal article" date="2016" name="Nat. Commun.">
        <title>Thousands of microbial genomes shed light on interconnected biogeochemical processes in an aquifer system.</title>
        <authorList>
            <person name="Anantharaman K."/>
            <person name="Brown C.T."/>
            <person name="Hug L.A."/>
            <person name="Sharon I."/>
            <person name="Castelle C.J."/>
            <person name="Probst A.J."/>
            <person name="Thomas B.C."/>
            <person name="Singh A."/>
            <person name="Wilkins M.J."/>
            <person name="Karaoz U."/>
            <person name="Brodie E.L."/>
            <person name="Williams K.H."/>
            <person name="Hubbard S.S."/>
            <person name="Banfield J.F."/>
        </authorList>
    </citation>
    <scope>NUCLEOTIDE SEQUENCE [LARGE SCALE GENOMIC DNA]</scope>
</reference>
<evidence type="ECO:0000256" key="4">
    <source>
        <dbReference type="ARBA" id="ARBA00022984"/>
    </source>
</evidence>
<gene>
    <name evidence="8" type="ORF">A2704_05270</name>
</gene>
<dbReference type="SUPFAM" id="SSF53383">
    <property type="entry name" value="PLP-dependent transferases"/>
    <property type="match status" value="1"/>
</dbReference>
<evidence type="ECO:0000256" key="7">
    <source>
        <dbReference type="RuleBase" id="RU004508"/>
    </source>
</evidence>
<dbReference type="GO" id="GO:0016755">
    <property type="term" value="F:aminoacyltransferase activity"/>
    <property type="evidence" value="ECO:0007669"/>
    <property type="project" value="InterPro"/>
</dbReference>
<dbReference type="InterPro" id="IPR015422">
    <property type="entry name" value="PyrdxlP-dep_Trfase_small"/>
</dbReference>
<dbReference type="PANTHER" id="PTHR36174:SF1">
    <property type="entry name" value="LIPID II:GLYCINE GLYCYLTRANSFERASE"/>
    <property type="match status" value="1"/>
</dbReference>
<dbReference type="InterPro" id="IPR050644">
    <property type="entry name" value="PG_Glycine_Bridge_Synth"/>
</dbReference>
<evidence type="ECO:0000313" key="8">
    <source>
        <dbReference type="EMBL" id="OGG50327.1"/>
    </source>
</evidence>
<dbReference type="Pfam" id="PF02388">
    <property type="entry name" value="FemAB"/>
    <property type="match status" value="2"/>
</dbReference>
<protein>
    <recommendedName>
        <fullName evidence="10">BioF2-like acetyltransferase domain-containing protein</fullName>
    </recommendedName>
</protein>
<comment type="similarity">
    <text evidence="7">Belongs to the DegT/DnrJ/EryC1 family.</text>
</comment>
<dbReference type="Pfam" id="PF01041">
    <property type="entry name" value="DegT_DnrJ_EryC1"/>
    <property type="match status" value="1"/>
</dbReference>
<name>A0A1F6CMN8_9BACT</name>
<dbReference type="Gene3D" id="3.40.630.30">
    <property type="match status" value="1"/>
</dbReference>
<evidence type="ECO:0000313" key="9">
    <source>
        <dbReference type="Proteomes" id="UP000176445"/>
    </source>
</evidence>
<dbReference type="GO" id="GO:0071555">
    <property type="term" value="P:cell wall organization"/>
    <property type="evidence" value="ECO:0007669"/>
    <property type="project" value="UniProtKB-KW"/>
</dbReference>
<dbReference type="InterPro" id="IPR000653">
    <property type="entry name" value="DegT/StrS_aminotransferase"/>
</dbReference>
<accession>A0A1F6CMN8</accession>
<dbReference type="InterPro" id="IPR015424">
    <property type="entry name" value="PyrdxlP-dep_Trfase"/>
</dbReference>